<dbReference type="PANTHER" id="PTHR38340:SF1">
    <property type="entry name" value="S-LAYER PROTEIN"/>
    <property type="match status" value="1"/>
</dbReference>
<dbReference type="InterPro" id="IPR011049">
    <property type="entry name" value="Serralysin-like_metalloprot_C"/>
</dbReference>
<dbReference type="Gene3D" id="2.150.10.10">
    <property type="entry name" value="Serralysin-like metalloprotease, C-terminal"/>
    <property type="match status" value="2"/>
</dbReference>
<dbReference type="InterPro" id="IPR018511">
    <property type="entry name" value="Hemolysin-typ_Ca-bd_CS"/>
</dbReference>
<dbReference type="InterPro" id="IPR006026">
    <property type="entry name" value="Peptidase_Metallo"/>
</dbReference>
<dbReference type="InterPro" id="IPR001818">
    <property type="entry name" value="Pept_M10_metallopeptidase"/>
</dbReference>
<comment type="catalytic activity">
    <reaction evidence="1">
        <text>Preferential cleavage of bonds with hydrophobic residues in P1'.</text>
        <dbReference type="EC" id="3.4.24.40"/>
    </reaction>
</comment>
<accession>A0A6I7D622</accession>
<dbReference type="GO" id="GO:0005615">
    <property type="term" value="C:extracellular space"/>
    <property type="evidence" value="ECO:0007669"/>
    <property type="project" value="InterPro"/>
</dbReference>
<keyword evidence="14" id="KW-0482">Metalloprotease</keyword>
<dbReference type="InterPro" id="IPR050557">
    <property type="entry name" value="RTX_toxin/Mannuronan_C5-epim"/>
</dbReference>
<dbReference type="SMART" id="SM00235">
    <property type="entry name" value="ZnMc"/>
    <property type="match status" value="1"/>
</dbReference>
<evidence type="ECO:0000256" key="3">
    <source>
        <dbReference type="ARBA" id="ARBA00004613"/>
    </source>
</evidence>
<protein>
    <recommendedName>
        <fullName evidence="5">serralysin</fullName>
        <ecNumber evidence="5">3.4.24.40</ecNumber>
    </recommendedName>
</protein>
<dbReference type="GO" id="GO:0008270">
    <property type="term" value="F:zinc ion binding"/>
    <property type="evidence" value="ECO:0007669"/>
    <property type="project" value="InterPro"/>
</dbReference>
<dbReference type="Pfam" id="PF08548">
    <property type="entry name" value="Peptidase_M10_C"/>
    <property type="match status" value="1"/>
</dbReference>
<comment type="subcellular location">
    <subcellularLocation>
        <location evidence="3">Secreted</location>
    </subcellularLocation>
</comment>
<dbReference type="GO" id="GO:0005509">
    <property type="term" value="F:calcium ion binding"/>
    <property type="evidence" value="ECO:0007669"/>
    <property type="project" value="InterPro"/>
</dbReference>
<dbReference type="Gene3D" id="3.40.390.10">
    <property type="entry name" value="Collagenase (Catalytic Domain)"/>
    <property type="match status" value="1"/>
</dbReference>
<dbReference type="EMBL" id="CP043925">
    <property type="protein sequence ID" value="QHN09733.1"/>
    <property type="molecule type" value="Genomic_DNA"/>
</dbReference>
<evidence type="ECO:0000313" key="14">
    <source>
        <dbReference type="EMBL" id="QHN09733.1"/>
    </source>
</evidence>
<evidence type="ECO:0000256" key="7">
    <source>
        <dbReference type="ARBA" id="ARBA00022670"/>
    </source>
</evidence>
<dbReference type="Pfam" id="PF00413">
    <property type="entry name" value="Peptidase_M10"/>
    <property type="match status" value="1"/>
</dbReference>
<keyword evidence="10" id="KW-0378">Hydrolase</keyword>
<dbReference type="SUPFAM" id="SSF55486">
    <property type="entry name" value="Metalloproteases ('zincins'), catalytic domain"/>
    <property type="match status" value="1"/>
</dbReference>
<dbReference type="AlphaFoldDB" id="A0A6I7D622"/>
<evidence type="ECO:0000256" key="12">
    <source>
        <dbReference type="ARBA" id="ARBA00022837"/>
    </source>
</evidence>
<keyword evidence="15" id="KW-1185">Reference proteome</keyword>
<evidence type="ECO:0000256" key="10">
    <source>
        <dbReference type="ARBA" id="ARBA00022801"/>
    </source>
</evidence>
<evidence type="ECO:0000256" key="2">
    <source>
        <dbReference type="ARBA" id="ARBA00001913"/>
    </source>
</evidence>
<proteinExistence type="inferred from homology"/>
<dbReference type="InterPro" id="IPR024079">
    <property type="entry name" value="MetalloPept_cat_dom_sf"/>
</dbReference>
<dbReference type="SUPFAM" id="SSF51120">
    <property type="entry name" value="beta-Roll"/>
    <property type="match status" value="2"/>
</dbReference>
<feature type="domain" description="Peptidase metallopeptidase" evidence="13">
    <location>
        <begin position="24"/>
        <end position="271"/>
    </location>
</feature>
<dbReference type="PANTHER" id="PTHR38340">
    <property type="entry name" value="S-LAYER PROTEIN"/>
    <property type="match status" value="1"/>
</dbReference>
<name>A0A6I7D622_9GAMM</name>
<evidence type="ECO:0000256" key="6">
    <source>
        <dbReference type="ARBA" id="ARBA00022525"/>
    </source>
</evidence>
<keyword evidence="7 14" id="KW-0645">Protease</keyword>
<dbReference type="PRINTS" id="PR00313">
    <property type="entry name" value="CABNDNGRPT"/>
</dbReference>
<evidence type="ECO:0000256" key="8">
    <source>
        <dbReference type="ARBA" id="ARBA00022723"/>
    </source>
</evidence>
<dbReference type="Proteomes" id="UP000464700">
    <property type="component" value="Chromosome"/>
</dbReference>
<dbReference type="GO" id="GO:0006508">
    <property type="term" value="P:proteolysis"/>
    <property type="evidence" value="ECO:0007669"/>
    <property type="project" value="UniProtKB-KW"/>
</dbReference>
<evidence type="ECO:0000256" key="11">
    <source>
        <dbReference type="ARBA" id="ARBA00022833"/>
    </source>
</evidence>
<keyword evidence="8" id="KW-0479">Metal-binding</keyword>
<keyword evidence="9" id="KW-0677">Repeat</keyword>
<dbReference type="InterPro" id="IPR013858">
    <property type="entry name" value="Peptidase_M10B_C"/>
</dbReference>
<evidence type="ECO:0000313" key="15">
    <source>
        <dbReference type="Proteomes" id="UP000464700"/>
    </source>
</evidence>
<dbReference type="RefSeq" id="WP_160230038.1">
    <property type="nucleotide sequence ID" value="NZ_CP043925.1"/>
</dbReference>
<dbReference type="Pfam" id="PF00353">
    <property type="entry name" value="HemolysinCabind"/>
    <property type="match status" value="2"/>
</dbReference>
<comment type="cofactor">
    <cofactor evidence="2">
        <name>Ca(2+)</name>
        <dbReference type="ChEBI" id="CHEBI:29108"/>
    </cofactor>
</comment>
<evidence type="ECO:0000256" key="9">
    <source>
        <dbReference type="ARBA" id="ARBA00022737"/>
    </source>
</evidence>
<keyword evidence="12" id="KW-0106">Calcium</keyword>
<dbReference type="EC" id="3.4.24.40" evidence="5"/>
<sequence length="539" mass="61530">MNNTHQNDPLENSDIINLIKSFRPLRRWKKQDPNSDFTEVTYSFPDWSNLRGEEYKTITTSNQYQQELAEKTLQLWADIANITFVKKENKYDTNIKFGVYNNINELTKDNSHLVAGVATFPLNNTEPDKKIEKITDYSIGGHVWINISSTTRIKKFNKHEMTPEQKNEIDLFKEKSDNIKYYYIETDTHITLYKNNNENGHINNQPIILQKGNKETQTYIHETGHALGLPHTFRVNDHNNPDIEENSFKYSIMSYRHPKTKEADLGGFFPMSPLLIDIYVIQKFYGANVTTRTDDTIYGFNSNTERDCYSLTSPDDIIISCIWDAGGCDTLDFSKYTVNQKIDLNQGAFSDIGGLKSNISIAYETIIENVIGGEDNDHIIGNEVNNHLIGNHGNDIIYGYDGDDKIFGGKGSDALYGNEGNDFINGEDGCDIISGGNGHNMLFGGKNADMFFFEISNKTNSHNKIMDYNINEDFLIFLDENKISLNIKELISQNSISLNMSFQEEDNLTKLAIKTKEQLEVPNLTIDIVGNFSYEDLFY</sequence>
<evidence type="ECO:0000256" key="1">
    <source>
        <dbReference type="ARBA" id="ARBA00001609"/>
    </source>
</evidence>
<evidence type="ECO:0000259" key="13">
    <source>
        <dbReference type="SMART" id="SM00235"/>
    </source>
</evidence>
<reference evidence="14 15" key="1">
    <citation type="submission" date="2019-09" db="EMBL/GenBank/DDBJ databases">
        <title>Emergence of a chromosome-mediated tetracycline resistance gene in Proteus strain.</title>
        <authorList>
            <person name="He D."/>
            <person name="Wang L."/>
        </authorList>
    </citation>
    <scope>NUCLEOTIDE SEQUENCE [LARGE SCALE GENOMIC DNA]</scope>
    <source>
        <strain evidence="14 15">T60</strain>
    </source>
</reference>
<keyword evidence="11" id="KW-0862">Zinc</keyword>
<dbReference type="InterPro" id="IPR001343">
    <property type="entry name" value="Hemolysn_Ca-bd"/>
</dbReference>
<dbReference type="KEGG" id="pcol:F1325_04310"/>
<dbReference type="GO" id="GO:0031012">
    <property type="term" value="C:extracellular matrix"/>
    <property type="evidence" value="ECO:0007669"/>
    <property type="project" value="InterPro"/>
</dbReference>
<dbReference type="GO" id="GO:0004222">
    <property type="term" value="F:metalloendopeptidase activity"/>
    <property type="evidence" value="ECO:0007669"/>
    <property type="project" value="InterPro"/>
</dbReference>
<evidence type="ECO:0000256" key="5">
    <source>
        <dbReference type="ARBA" id="ARBA00012422"/>
    </source>
</evidence>
<gene>
    <name evidence="14" type="ORF">F1325_04310</name>
</gene>
<keyword evidence="6" id="KW-0964">Secreted</keyword>
<dbReference type="PROSITE" id="PS00330">
    <property type="entry name" value="HEMOLYSIN_CALCIUM"/>
    <property type="match status" value="1"/>
</dbReference>
<organism evidence="14 15">
    <name type="scientific">Proteus columbae</name>
    <dbReference type="NCBI Taxonomy" id="1987580"/>
    <lineage>
        <taxon>Bacteria</taxon>
        <taxon>Pseudomonadati</taxon>
        <taxon>Pseudomonadota</taxon>
        <taxon>Gammaproteobacteria</taxon>
        <taxon>Enterobacterales</taxon>
        <taxon>Morganellaceae</taxon>
        <taxon>Proteus</taxon>
    </lineage>
</organism>
<comment type="similarity">
    <text evidence="4">Belongs to the peptidase M10B family.</text>
</comment>
<evidence type="ECO:0000256" key="4">
    <source>
        <dbReference type="ARBA" id="ARBA00009490"/>
    </source>
</evidence>